<dbReference type="Pfam" id="PF03977">
    <property type="entry name" value="OAD_beta"/>
    <property type="match status" value="1"/>
</dbReference>
<dbReference type="RefSeq" id="WP_041589407.1">
    <property type="nucleotide sequence ID" value="NZ_CP116969.1"/>
</dbReference>
<keyword evidence="1" id="KW-0472">Membrane</keyword>
<dbReference type="AlphaFoldDB" id="A0A223I171"/>
<reference evidence="2 3" key="1">
    <citation type="submission" date="2016-08" db="EMBL/GenBank/DDBJ databases">
        <title>A novel genetic cassette of butanologenic Thermoanaerobacterium thermosaccharolyticum that directly convert cellulose to butanol.</title>
        <authorList>
            <person name="Li T."/>
            <person name="He J."/>
        </authorList>
    </citation>
    <scope>NUCLEOTIDE SEQUENCE [LARGE SCALE GENOMIC DNA]</scope>
    <source>
        <strain evidence="2 3">TG57</strain>
    </source>
</reference>
<sequence length="74" mass="8148">MKQARPVTKTEKIKFPIGITVMIDLLLPPIAPLITMLMLGNPLKELSSIEIPDTKIHNANRAAKAALTDIKTEE</sequence>
<name>A0A223I171_THETR</name>
<feature type="transmembrane region" description="Helical" evidence="1">
    <location>
        <begin position="21"/>
        <end position="39"/>
    </location>
</feature>
<accession>A0A223I171</accession>
<keyword evidence="1" id="KW-0812">Transmembrane</keyword>
<evidence type="ECO:0000313" key="3">
    <source>
        <dbReference type="Proteomes" id="UP000214975"/>
    </source>
</evidence>
<dbReference type="InterPro" id="IPR005661">
    <property type="entry name" value="OadB_MmdB"/>
</dbReference>
<keyword evidence="1" id="KW-1133">Transmembrane helix</keyword>
<dbReference type="GO" id="GO:0006814">
    <property type="term" value="P:sodium ion transport"/>
    <property type="evidence" value="ECO:0007669"/>
    <property type="project" value="InterPro"/>
</dbReference>
<dbReference type="Proteomes" id="UP000214975">
    <property type="component" value="Chromosome"/>
</dbReference>
<evidence type="ECO:0000313" key="2">
    <source>
        <dbReference type="EMBL" id="AST58481.1"/>
    </source>
</evidence>
<dbReference type="EMBL" id="CP016893">
    <property type="protein sequence ID" value="AST58481.1"/>
    <property type="molecule type" value="Genomic_DNA"/>
</dbReference>
<organism evidence="2 3">
    <name type="scientific">Thermoanaerobacterium thermosaccharolyticum</name>
    <name type="common">Clostridium thermosaccharolyticum</name>
    <dbReference type="NCBI Taxonomy" id="1517"/>
    <lineage>
        <taxon>Bacteria</taxon>
        <taxon>Bacillati</taxon>
        <taxon>Bacillota</taxon>
        <taxon>Clostridia</taxon>
        <taxon>Thermoanaerobacterales</taxon>
        <taxon>Thermoanaerobacteraceae</taxon>
        <taxon>Thermoanaerobacterium</taxon>
    </lineage>
</organism>
<protein>
    <submittedName>
        <fullName evidence="2">Glutaconyl-CoA decarboxylase subunit beta</fullName>
    </submittedName>
</protein>
<proteinExistence type="predicted"/>
<gene>
    <name evidence="2" type="ORF">Thert_02632</name>
</gene>
<evidence type="ECO:0000256" key="1">
    <source>
        <dbReference type="SAM" id="Phobius"/>
    </source>
</evidence>
<dbReference type="GO" id="GO:0016829">
    <property type="term" value="F:lyase activity"/>
    <property type="evidence" value="ECO:0007669"/>
    <property type="project" value="InterPro"/>
</dbReference>